<dbReference type="GeneID" id="87843731"/>
<evidence type="ECO:0000313" key="3">
    <source>
        <dbReference type="Proteomes" id="UP001278766"/>
    </source>
</evidence>
<name>A0AAE0HAV7_9PEZI</name>
<reference evidence="2" key="2">
    <citation type="submission" date="2023-06" db="EMBL/GenBank/DDBJ databases">
        <authorList>
            <consortium name="Lawrence Berkeley National Laboratory"/>
            <person name="Haridas S."/>
            <person name="Hensen N."/>
            <person name="Bonometti L."/>
            <person name="Westerberg I."/>
            <person name="Brannstrom I.O."/>
            <person name="Guillou S."/>
            <person name="Cros-Aarteil S."/>
            <person name="Calhoun S."/>
            <person name="Kuo A."/>
            <person name="Mondo S."/>
            <person name="Pangilinan J."/>
            <person name="Riley R."/>
            <person name="Labutti K."/>
            <person name="Andreopoulos B."/>
            <person name="Lipzen A."/>
            <person name="Chen C."/>
            <person name="Yanf M."/>
            <person name="Daum C."/>
            <person name="Ng V."/>
            <person name="Clum A."/>
            <person name="Steindorff A."/>
            <person name="Ohm R."/>
            <person name="Martin F."/>
            <person name="Silar P."/>
            <person name="Natvig D."/>
            <person name="Lalanne C."/>
            <person name="Gautier V."/>
            <person name="Ament-Velasquez S.L."/>
            <person name="Kruys A."/>
            <person name="Hutchinson M.I."/>
            <person name="Powell A.J."/>
            <person name="Barry K."/>
            <person name="Miller A.N."/>
            <person name="Grigoriev I.V."/>
            <person name="Debuchy R."/>
            <person name="Gladieux P."/>
            <person name="Thoren M.H."/>
            <person name="Johannesson H."/>
        </authorList>
    </citation>
    <scope>NUCLEOTIDE SEQUENCE</scope>
    <source>
        <strain evidence="2">CBS 168.71</strain>
    </source>
</reference>
<comment type="caution">
    <text evidence="2">The sequence shown here is derived from an EMBL/GenBank/DDBJ whole genome shotgun (WGS) entry which is preliminary data.</text>
</comment>
<dbReference type="AlphaFoldDB" id="A0AAE0HAV7"/>
<evidence type="ECO:0000313" key="2">
    <source>
        <dbReference type="EMBL" id="KAK3293139.1"/>
    </source>
</evidence>
<gene>
    <name evidence="2" type="ORF">B0H64DRAFT_444428</name>
</gene>
<reference evidence="2" key="1">
    <citation type="journal article" date="2023" name="Mol. Phylogenet. Evol.">
        <title>Genome-scale phylogeny and comparative genomics of the fungal order Sordariales.</title>
        <authorList>
            <person name="Hensen N."/>
            <person name="Bonometti L."/>
            <person name="Westerberg I."/>
            <person name="Brannstrom I.O."/>
            <person name="Guillou S."/>
            <person name="Cros-Aarteil S."/>
            <person name="Calhoun S."/>
            <person name="Haridas S."/>
            <person name="Kuo A."/>
            <person name="Mondo S."/>
            <person name="Pangilinan J."/>
            <person name="Riley R."/>
            <person name="LaButti K."/>
            <person name="Andreopoulos B."/>
            <person name="Lipzen A."/>
            <person name="Chen C."/>
            <person name="Yan M."/>
            <person name="Daum C."/>
            <person name="Ng V."/>
            <person name="Clum A."/>
            <person name="Steindorff A."/>
            <person name="Ohm R.A."/>
            <person name="Martin F."/>
            <person name="Silar P."/>
            <person name="Natvig D.O."/>
            <person name="Lalanne C."/>
            <person name="Gautier V."/>
            <person name="Ament-Velasquez S.L."/>
            <person name="Kruys A."/>
            <person name="Hutchinson M.I."/>
            <person name="Powell A.J."/>
            <person name="Barry K."/>
            <person name="Miller A.N."/>
            <person name="Grigoriev I.V."/>
            <person name="Debuchy R."/>
            <person name="Gladieux P."/>
            <person name="Hiltunen Thoren M."/>
            <person name="Johannesson H."/>
        </authorList>
    </citation>
    <scope>NUCLEOTIDE SEQUENCE</scope>
    <source>
        <strain evidence="2">CBS 168.71</strain>
    </source>
</reference>
<feature type="chain" id="PRO_5041906707" description="Hydrophobin" evidence="1">
    <location>
        <begin position="19"/>
        <end position="95"/>
    </location>
</feature>
<dbReference type="EMBL" id="JAUEPN010000006">
    <property type="protein sequence ID" value="KAK3293139.1"/>
    <property type="molecule type" value="Genomic_DNA"/>
</dbReference>
<organism evidence="2 3">
    <name type="scientific">Chaetomium fimeti</name>
    <dbReference type="NCBI Taxonomy" id="1854472"/>
    <lineage>
        <taxon>Eukaryota</taxon>
        <taxon>Fungi</taxon>
        <taxon>Dikarya</taxon>
        <taxon>Ascomycota</taxon>
        <taxon>Pezizomycotina</taxon>
        <taxon>Sordariomycetes</taxon>
        <taxon>Sordariomycetidae</taxon>
        <taxon>Sordariales</taxon>
        <taxon>Chaetomiaceae</taxon>
        <taxon>Chaetomium</taxon>
    </lineage>
</organism>
<keyword evidence="3" id="KW-1185">Reference proteome</keyword>
<proteinExistence type="predicted"/>
<evidence type="ECO:0000256" key="1">
    <source>
        <dbReference type="SAM" id="SignalP"/>
    </source>
</evidence>
<dbReference type="RefSeq" id="XP_062656653.1">
    <property type="nucleotide sequence ID" value="XM_062806783.1"/>
</dbReference>
<evidence type="ECO:0008006" key="4">
    <source>
        <dbReference type="Google" id="ProtNLM"/>
    </source>
</evidence>
<feature type="signal peptide" evidence="1">
    <location>
        <begin position="1"/>
        <end position="18"/>
    </location>
</feature>
<protein>
    <recommendedName>
        <fullName evidence="4">Hydrophobin</fullName>
    </recommendedName>
</protein>
<accession>A0AAE0HAV7</accession>
<dbReference type="Proteomes" id="UP001278766">
    <property type="component" value="Unassembled WGS sequence"/>
</dbReference>
<keyword evidence="1" id="KW-0732">Signal</keyword>
<sequence length="95" mass="9594">MQFPYLFTALALAMTASALPTGENVDTLAPRTYGTPAASCTNNQQSVCCNGPLGALSCAVTVLGSTCGGQSYCCETNAAPGTVVNVQLLNCVKVG</sequence>